<proteinExistence type="predicted"/>
<comment type="caution">
    <text evidence="1">The sequence shown here is derived from an EMBL/GenBank/DDBJ whole genome shotgun (WGS) entry which is preliminary data.</text>
</comment>
<dbReference type="EMBL" id="WGGD01000005">
    <property type="protein sequence ID" value="MUN29938.1"/>
    <property type="molecule type" value="Genomic_DNA"/>
</dbReference>
<gene>
    <name evidence="1" type="ORF">GC250_10950</name>
</gene>
<reference evidence="1 2" key="1">
    <citation type="submission" date="2019-10" db="EMBL/GenBank/DDBJ databases">
        <title>Sequencing and Assembly of Multiple Reported Metal-Biooxidizing Members of the Extremely Thermoacidophilic Archaeal Family Sulfolobaceae.</title>
        <authorList>
            <person name="Counts J.A."/>
            <person name="Kelly R.M."/>
        </authorList>
    </citation>
    <scope>NUCLEOTIDE SEQUENCE [LARGE SCALE GENOMIC DNA]</scope>
    <source>
        <strain evidence="1 2">DSM 6482</strain>
    </source>
</reference>
<dbReference type="Proteomes" id="UP000470772">
    <property type="component" value="Unassembled WGS sequence"/>
</dbReference>
<evidence type="ECO:0000313" key="1">
    <source>
        <dbReference type="EMBL" id="MUN29938.1"/>
    </source>
</evidence>
<organism evidence="1 2">
    <name type="scientific">Sulfuracidifex metallicus DSM 6482 = JCM 9184</name>
    <dbReference type="NCBI Taxonomy" id="523847"/>
    <lineage>
        <taxon>Archaea</taxon>
        <taxon>Thermoproteota</taxon>
        <taxon>Thermoprotei</taxon>
        <taxon>Sulfolobales</taxon>
        <taxon>Sulfolobaceae</taxon>
        <taxon>Sulfuracidifex</taxon>
    </lineage>
</organism>
<accession>A0A6A9QQ98</accession>
<evidence type="ECO:0000313" key="2">
    <source>
        <dbReference type="Proteomes" id="UP000470772"/>
    </source>
</evidence>
<sequence length="157" mass="18275">MKILITGLDPSGRIFFKEYLDCEGNRISIEIHEGGRRIAYKDKSCVTVNGKDVLNGEEVESCYKVMKSLIPALDSLLSKFNSYDDEKNLEYVVRNLKGYDLEYVFYIHEEDMVIPFVRENGDLNSLSYRIIMEYERKVDERKLKKEENKGERVGNGI</sequence>
<name>A0A6A9QQ98_SULME</name>
<dbReference type="RefSeq" id="WP_054838436.1">
    <property type="nucleotide sequence ID" value="NZ_BBBY01000009.1"/>
</dbReference>
<protein>
    <submittedName>
        <fullName evidence="1">Uncharacterized protein</fullName>
    </submittedName>
</protein>
<dbReference type="AlphaFoldDB" id="A0A6A9QQ98"/>
<keyword evidence="2" id="KW-1185">Reference proteome</keyword>
<dbReference type="OrthoDB" id="375248at2157"/>